<dbReference type="Pfam" id="PF03443">
    <property type="entry name" value="AA9"/>
    <property type="match status" value="1"/>
</dbReference>
<evidence type="ECO:0000256" key="2">
    <source>
        <dbReference type="HAMAP-Rule" id="MF_03225"/>
    </source>
</evidence>
<dbReference type="AlphaFoldDB" id="A0AAD5VP18"/>
<protein>
    <recommendedName>
        <fullName evidence="2">Pyridoxal phosphate homeostasis protein</fullName>
        <shortName evidence="2">PLP homeostasis protein</shortName>
    </recommendedName>
</protein>
<evidence type="ECO:0000256" key="1">
    <source>
        <dbReference type="ARBA" id="ARBA00022898"/>
    </source>
</evidence>
<dbReference type="PANTHER" id="PTHR10146:SF14">
    <property type="entry name" value="PYRIDOXAL PHOSPHATE HOMEOSTASIS PROTEIN"/>
    <property type="match status" value="1"/>
</dbReference>
<dbReference type="Gene3D" id="2.70.50.70">
    <property type="match status" value="1"/>
</dbReference>
<comment type="subcellular location">
    <subcellularLocation>
        <location evidence="3">Secreted</location>
    </subcellularLocation>
</comment>
<dbReference type="InterPro" id="IPR011078">
    <property type="entry name" value="PyrdxlP_homeostasis"/>
</dbReference>
<dbReference type="HAMAP" id="MF_02087">
    <property type="entry name" value="PLP_homeostasis"/>
    <property type="match status" value="1"/>
</dbReference>
<proteinExistence type="inferred from homology"/>
<dbReference type="InterPro" id="IPR029066">
    <property type="entry name" value="PLP-binding_barrel"/>
</dbReference>
<keyword evidence="6" id="KW-1185">Reference proteome</keyword>
<reference evidence="5" key="1">
    <citation type="submission" date="2022-07" db="EMBL/GenBank/DDBJ databases">
        <title>Genome Sequence of Leucocoprinus birnbaumii.</title>
        <authorList>
            <person name="Buettner E."/>
        </authorList>
    </citation>
    <scope>NUCLEOTIDE SEQUENCE</scope>
    <source>
        <strain evidence="5">VT141</strain>
    </source>
</reference>
<dbReference type="GO" id="GO:0030170">
    <property type="term" value="F:pyridoxal phosphate binding"/>
    <property type="evidence" value="ECO:0007669"/>
    <property type="project" value="UniProtKB-UniRule"/>
</dbReference>
<keyword evidence="3" id="KW-0119">Carbohydrate metabolism</keyword>
<gene>
    <name evidence="5" type="ORF">NP233_g8808</name>
</gene>
<keyword evidence="1 2" id="KW-0663">Pyridoxal phosphate</keyword>
<dbReference type="GO" id="GO:0008810">
    <property type="term" value="F:cellulase activity"/>
    <property type="evidence" value="ECO:0007669"/>
    <property type="project" value="UniProtKB-UniRule"/>
</dbReference>
<evidence type="ECO:0000256" key="3">
    <source>
        <dbReference type="RuleBase" id="RU368122"/>
    </source>
</evidence>
<dbReference type="GO" id="GO:0030245">
    <property type="term" value="P:cellulose catabolic process"/>
    <property type="evidence" value="ECO:0007669"/>
    <property type="project" value="UniProtKB-UniRule"/>
</dbReference>
<dbReference type="PANTHER" id="PTHR10146">
    <property type="entry name" value="PROLINE SYNTHETASE CO-TRANSCRIBED BACTERIAL HOMOLOG PROTEIN"/>
    <property type="match status" value="1"/>
</dbReference>
<comment type="similarity">
    <text evidence="2">Belongs to the pyridoxal phosphate-binding protein YggS/PROSC family.</text>
</comment>
<dbReference type="EMBL" id="JANIEX010000737">
    <property type="protein sequence ID" value="KAJ3563644.1"/>
    <property type="molecule type" value="Genomic_DNA"/>
</dbReference>
<feature type="modified residue" description="N6-(pyridoxal phosphate)lysine" evidence="2">
    <location>
        <position position="46"/>
    </location>
</feature>
<comment type="function">
    <text evidence="3">Lytic polysaccharide monooxygenase (LMPO) that depolymerizes crystalline and amorphous polysaccharides via the oxidation of scissile alpha- or beta-(1-4)-glycosidic bonds, yielding C1 and/or C4 oxidation products. Catalysis by LPMOs requires the reduction of the active-site copper from Cu(II) to Cu(I) by a reducing agent and H(2)O(2) or O(2) as a cosubstrate.</text>
</comment>
<dbReference type="GO" id="GO:0030248">
    <property type="term" value="F:cellulose binding"/>
    <property type="evidence" value="ECO:0007669"/>
    <property type="project" value="UniProtKB-UniRule"/>
</dbReference>
<comment type="catalytic activity">
    <reaction evidence="3">
        <text>[(1-&gt;4)-beta-D-glucosyl]n+m + reduced acceptor + O2 = 4-dehydro-beta-D-glucosyl-[(1-&gt;4)-beta-D-glucosyl]n-1 + [(1-&gt;4)-beta-D-glucosyl]m + acceptor + H2O.</text>
        <dbReference type="EC" id="1.14.99.56"/>
    </reaction>
</comment>
<comment type="domain">
    <text evidence="3">Has a modular structure: an endo-beta-1,4-glucanase catalytic module at the N-terminus, a linker rich in serines and threonines, and a C-terminal carbohydrate-binding module (CBM).</text>
</comment>
<organism evidence="5 6">
    <name type="scientific">Leucocoprinus birnbaumii</name>
    <dbReference type="NCBI Taxonomy" id="56174"/>
    <lineage>
        <taxon>Eukaryota</taxon>
        <taxon>Fungi</taxon>
        <taxon>Dikarya</taxon>
        <taxon>Basidiomycota</taxon>
        <taxon>Agaricomycotina</taxon>
        <taxon>Agaricomycetes</taxon>
        <taxon>Agaricomycetidae</taxon>
        <taxon>Agaricales</taxon>
        <taxon>Agaricineae</taxon>
        <taxon>Agaricaceae</taxon>
        <taxon>Leucocoprinus</taxon>
    </lineage>
</organism>
<dbReference type="Proteomes" id="UP001213000">
    <property type="component" value="Unassembled WGS sequence"/>
</dbReference>
<evidence type="ECO:0000313" key="5">
    <source>
        <dbReference type="EMBL" id="KAJ3563644.1"/>
    </source>
</evidence>
<dbReference type="CDD" id="cd21175">
    <property type="entry name" value="LPMO_AA9"/>
    <property type="match status" value="1"/>
</dbReference>
<feature type="domain" description="Auxiliary Activity family 9 catalytic" evidence="4">
    <location>
        <begin position="260"/>
        <end position="464"/>
    </location>
</feature>
<comment type="function">
    <text evidence="2">Pyridoxal 5'-phosphate (PLP)-binding protein, which may be involved in intracellular homeostatic regulation of pyridoxal 5'-phosphate (PLP), the active form of vitamin B6.</text>
</comment>
<dbReference type="GO" id="GO:0005576">
    <property type="term" value="C:extracellular region"/>
    <property type="evidence" value="ECO:0007669"/>
    <property type="project" value="UniProtKB-SubCell"/>
</dbReference>
<dbReference type="CDD" id="cd06822">
    <property type="entry name" value="PLPDE_III_YBL036c_euk"/>
    <property type="match status" value="1"/>
</dbReference>
<dbReference type="PROSITE" id="PS01211">
    <property type="entry name" value="UPF0001"/>
    <property type="match status" value="1"/>
</dbReference>
<sequence length="475" mass="50765">MSSIDSSLQPSLERTQELREALSGIRQRVAIAAASSRQPTLVAVSKYKPASDILACFEQSHLDFGENYVQELVDKASLLPREIRWHFIGTLQSNKAKTLASIPNLHCIQTLTSTKAASALNKALPTERASPLHVLLQVNTSGEDNKSGLPPLGPDTDIASTELSQLATFIVKECPKLRLEGLMTIGSLEQSLNASKSEKNLDFEKLRETSQHLADYLTKEHGDGQWGHEATGKLLLSMGMSSDFEAALKSGSDIVRVGTGVTYPGWQPYNTPTGQTSIERPYSTYDPIMSATASTMACNDNGQASAAQLSASVPAGSQITAKWSQWTHAEGPVTVYMAKCNGSCTSSNSNSLKWFKISETGLKSGTVGAGKWGLGDVMATLSYTATIPASLAAGEYLIRHELLALHQANTPQWYPECAQLTVTGGGGKTPSGSYLVSFPGAYSASDPSININIYADPAKSQTTYKVPGPAVWNGQ</sequence>
<dbReference type="InterPro" id="IPR005103">
    <property type="entry name" value="AA9_LPMO"/>
</dbReference>
<keyword evidence="3" id="KW-0136">Cellulose degradation</keyword>
<accession>A0AAD5VP18</accession>
<dbReference type="Gene3D" id="3.20.20.10">
    <property type="entry name" value="Alanine racemase"/>
    <property type="match status" value="1"/>
</dbReference>
<keyword evidence="3" id="KW-1015">Disulfide bond</keyword>
<evidence type="ECO:0000259" key="4">
    <source>
        <dbReference type="Pfam" id="PF03443"/>
    </source>
</evidence>
<name>A0AAD5VP18_9AGAR</name>
<evidence type="ECO:0000313" key="6">
    <source>
        <dbReference type="Proteomes" id="UP001213000"/>
    </source>
</evidence>
<dbReference type="NCBIfam" id="TIGR00044">
    <property type="entry name" value="YggS family pyridoxal phosphate-dependent enzyme"/>
    <property type="match status" value="1"/>
</dbReference>
<keyword evidence="3" id="KW-0964">Secreted</keyword>
<dbReference type="SUPFAM" id="SSF51419">
    <property type="entry name" value="PLP-binding barrel"/>
    <property type="match status" value="1"/>
</dbReference>
<keyword evidence="3" id="KW-0624">Polysaccharide degradation</keyword>
<comment type="caution">
    <text evidence="5">The sequence shown here is derived from an EMBL/GenBank/DDBJ whole genome shotgun (WGS) entry which is preliminary data.</text>
</comment>